<keyword evidence="2 4" id="KW-0238">DNA-binding</keyword>
<sequence>MTVHSAVKGTARDRLLAAADELFYQEGVRTVGIDRVIEQAGVAKASLYNSFGSKEALICAYLDQRGTRVLDRILGYIARYESARERILGVFEAQAEAAAESGYRGCAFVRASAESHPGDQVEQVTAAFRGRIRQLFTDLAEQAGAGDPADLGRKLHLLYDGGCLSARLDHDPAAYTVSRAAAETLLDAALPGR</sequence>
<dbReference type="SUPFAM" id="SSF46689">
    <property type="entry name" value="Homeodomain-like"/>
    <property type="match status" value="1"/>
</dbReference>
<dbReference type="PANTHER" id="PTHR47506">
    <property type="entry name" value="TRANSCRIPTIONAL REGULATORY PROTEIN"/>
    <property type="match status" value="1"/>
</dbReference>
<dbReference type="PROSITE" id="PS50977">
    <property type="entry name" value="HTH_TETR_2"/>
    <property type="match status" value="1"/>
</dbReference>
<dbReference type="GO" id="GO:0003677">
    <property type="term" value="F:DNA binding"/>
    <property type="evidence" value="ECO:0007669"/>
    <property type="project" value="UniProtKB-UniRule"/>
</dbReference>
<keyword evidence="3" id="KW-0804">Transcription</keyword>
<evidence type="ECO:0000256" key="1">
    <source>
        <dbReference type="ARBA" id="ARBA00023015"/>
    </source>
</evidence>
<evidence type="ECO:0000313" key="7">
    <source>
        <dbReference type="Proteomes" id="UP000676325"/>
    </source>
</evidence>
<reference evidence="6" key="1">
    <citation type="submission" date="2021-04" db="EMBL/GenBank/DDBJ databases">
        <title>Genome based classification of Actinospica acidithermotolerans sp. nov., an actinobacterium isolated from an Indonesian hot spring.</title>
        <authorList>
            <person name="Kusuma A.B."/>
            <person name="Putra K.E."/>
            <person name="Nafisah S."/>
            <person name="Loh J."/>
            <person name="Nouioui I."/>
            <person name="Goodfellow M."/>
        </authorList>
    </citation>
    <scope>NUCLEOTIDE SEQUENCE</scope>
    <source>
        <strain evidence="6">MGRD01-02</strain>
    </source>
</reference>
<dbReference type="EMBL" id="JAGSOH010000021">
    <property type="protein sequence ID" value="MBR7826663.1"/>
    <property type="molecule type" value="Genomic_DNA"/>
</dbReference>
<evidence type="ECO:0000256" key="3">
    <source>
        <dbReference type="ARBA" id="ARBA00023163"/>
    </source>
</evidence>
<dbReference type="PANTHER" id="PTHR47506:SF6">
    <property type="entry name" value="HTH-TYPE TRANSCRIPTIONAL REPRESSOR NEMR"/>
    <property type="match status" value="1"/>
</dbReference>
<dbReference type="Pfam" id="PF00440">
    <property type="entry name" value="TetR_N"/>
    <property type="match status" value="1"/>
</dbReference>
<organism evidence="6 7">
    <name type="scientific">Actinospica acidithermotolerans</name>
    <dbReference type="NCBI Taxonomy" id="2828514"/>
    <lineage>
        <taxon>Bacteria</taxon>
        <taxon>Bacillati</taxon>
        <taxon>Actinomycetota</taxon>
        <taxon>Actinomycetes</taxon>
        <taxon>Catenulisporales</taxon>
        <taxon>Actinospicaceae</taxon>
        <taxon>Actinospica</taxon>
    </lineage>
</organism>
<evidence type="ECO:0000256" key="2">
    <source>
        <dbReference type="ARBA" id="ARBA00023125"/>
    </source>
</evidence>
<keyword evidence="7" id="KW-1185">Reference proteome</keyword>
<name>A0A941IJ03_9ACTN</name>
<dbReference type="Proteomes" id="UP000676325">
    <property type="component" value="Unassembled WGS sequence"/>
</dbReference>
<gene>
    <name evidence="6" type="ORF">KDK95_10145</name>
</gene>
<accession>A0A941IJ03</accession>
<evidence type="ECO:0000256" key="4">
    <source>
        <dbReference type="PROSITE-ProRule" id="PRU00335"/>
    </source>
</evidence>
<dbReference type="SUPFAM" id="SSF48498">
    <property type="entry name" value="Tetracyclin repressor-like, C-terminal domain"/>
    <property type="match status" value="1"/>
</dbReference>
<dbReference type="PRINTS" id="PR00455">
    <property type="entry name" value="HTHTETR"/>
</dbReference>
<dbReference type="InterPro" id="IPR036271">
    <property type="entry name" value="Tet_transcr_reg_TetR-rel_C_sf"/>
</dbReference>
<proteinExistence type="predicted"/>
<feature type="DNA-binding region" description="H-T-H motif" evidence="4">
    <location>
        <begin position="32"/>
        <end position="51"/>
    </location>
</feature>
<dbReference type="InterPro" id="IPR001647">
    <property type="entry name" value="HTH_TetR"/>
</dbReference>
<dbReference type="RefSeq" id="WP_212517812.1">
    <property type="nucleotide sequence ID" value="NZ_JAGSOH010000021.1"/>
</dbReference>
<comment type="caution">
    <text evidence="6">The sequence shown here is derived from an EMBL/GenBank/DDBJ whole genome shotgun (WGS) entry which is preliminary data.</text>
</comment>
<dbReference type="InterPro" id="IPR009057">
    <property type="entry name" value="Homeodomain-like_sf"/>
</dbReference>
<evidence type="ECO:0000313" key="6">
    <source>
        <dbReference type="EMBL" id="MBR7826663.1"/>
    </source>
</evidence>
<keyword evidence="1" id="KW-0805">Transcription regulation</keyword>
<evidence type="ECO:0000259" key="5">
    <source>
        <dbReference type="PROSITE" id="PS50977"/>
    </source>
</evidence>
<dbReference type="AlphaFoldDB" id="A0A941IJ03"/>
<dbReference type="Gene3D" id="1.10.357.10">
    <property type="entry name" value="Tetracycline Repressor, domain 2"/>
    <property type="match status" value="1"/>
</dbReference>
<protein>
    <submittedName>
        <fullName evidence="6">TetR/AcrR family transcriptional regulator</fullName>
    </submittedName>
</protein>
<feature type="domain" description="HTH tetR-type" evidence="5">
    <location>
        <begin position="9"/>
        <end position="69"/>
    </location>
</feature>